<protein>
    <submittedName>
        <fullName evidence="1">Glutathione S-transferase domain-containing protein</fullName>
    </submittedName>
</protein>
<gene>
    <name evidence="1" type="ORF">G1C95_0060</name>
</gene>
<evidence type="ECO:0000313" key="1">
    <source>
        <dbReference type="EMBL" id="NMM92875.1"/>
    </source>
</evidence>
<accession>A0A7Y0EM99</accession>
<dbReference type="AlphaFoldDB" id="A0A7Y0EM99"/>
<comment type="caution">
    <text evidence="1">The sequence shown here is derived from an EMBL/GenBank/DDBJ whole genome shotgun (WGS) entry which is preliminary data.</text>
</comment>
<dbReference type="Gene3D" id="1.20.1050.10">
    <property type="match status" value="1"/>
</dbReference>
<reference evidence="1 2" key="1">
    <citation type="submission" date="2020-02" db="EMBL/GenBank/DDBJ databases">
        <title>Characterization of phylogenetic diversity of novel bifidobacterial species isolated in Czech ZOOs.</title>
        <authorList>
            <person name="Lugli G.A."/>
            <person name="Vera N.B."/>
            <person name="Ventura M."/>
        </authorList>
    </citation>
    <scope>NUCLEOTIDE SEQUENCE [LARGE SCALE GENOMIC DNA]</scope>
    <source>
        <strain evidence="1 2">DSM 109957</strain>
    </source>
</reference>
<dbReference type="InterPro" id="IPR016639">
    <property type="entry name" value="GST_Omega/GSH"/>
</dbReference>
<proteinExistence type="predicted"/>
<dbReference type="Gene3D" id="3.40.30.10">
    <property type="entry name" value="Glutaredoxin"/>
    <property type="match status" value="1"/>
</dbReference>
<dbReference type="PANTHER" id="PTHR32419">
    <property type="entry name" value="GLUTATHIONYL-HYDROQUINONE REDUCTASE"/>
    <property type="match status" value="1"/>
</dbReference>
<evidence type="ECO:0000313" key="2">
    <source>
        <dbReference type="Proteomes" id="UP000532194"/>
    </source>
</evidence>
<keyword evidence="2" id="KW-1185">Reference proteome</keyword>
<dbReference type="GO" id="GO:0005737">
    <property type="term" value="C:cytoplasm"/>
    <property type="evidence" value="ECO:0007669"/>
    <property type="project" value="TreeGrafter"/>
</dbReference>
<dbReference type="RefSeq" id="WP_205832647.1">
    <property type="nucleotide sequence ID" value="NZ_JAAIII010000001.1"/>
</dbReference>
<organism evidence="1 2">
    <name type="scientific">Bifidobacterium oedipodis</name>
    <dbReference type="NCBI Taxonomy" id="2675322"/>
    <lineage>
        <taxon>Bacteria</taxon>
        <taxon>Bacillati</taxon>
        <taxon>Actinomycetota</taxon>
        <taxon>Actinomycetes</taxon>
        <taxon>Bifidobacteriales</taxon>
        <taxon>Bifidobacteriaceae</taxon>
        <taxon>Bifidobacterium</taxon>
    </lineage>
</organism>
<name>A0A7Y0EM99_9BIFI</name>
<sequence length="378" mass="43106">MTTLNLHARTAAPACGVDVFSDDKTPMQYKSRTQDGLFDRQRVYFTKRFGDAPEQVPVIANRYRIIGVPICGWNRRLRILVRLLGLENVIAIESVESQQDSIGWVLKDNSLGKRFGFTHLRDFYAFTDPDFKGKGTSPAVIDEQTGKVVTNNYHTLPADLEIAWKQFHKPGAPDLYPAGLRSAIDLLNQQLFDDVNNNTYKILFANNDDAAQRAYNVFAARLDDYDYRLKSRRYLFGPKLTDSDIRLFQTLEAYETMYRPGIARRLGDNNVLHVWDYPNLWDYARDLYATPGFIDDEEKYEFGFIPDADGKYSRFATGKGEETGPFSGQTTAGTTDYLARWTEPVDRTSLTGDVRYSGPGTAGLEEYWQFGEHHYPAL</sequence>
<dbReference type="SUPFAM" id="SSF47616">
    <property type="entry name" value="GST C-terminal domain-like"/>
    <property type="match status" value="1"/>
</dbReference>
<dbReference type="EMBL" id="JAAIII010000001">
    <property type="protein sequence ID" value="NMM92875.1"/>
    <property type="molecule type" value="Genomic_DNA"/>
</dbReference>
<dbReference type="Proteomes" id="UP000532194">
    <property type="component" value="Unassembled WGS sequence"/>
</dbReference>
<keyword evidence="1" id="KW-0808">Transferase</keyword>
<dbReference type="GO" id="GO:0004364">
    <property type="term" value="F:glutathione transferase activity"/>
    <property type="evidence" value="ECO:0007669"/>
    <property type="project" value="InterPro"/>
</dbReference>
<dbReference type="PANTHER" id="PTHR32419:SF6">
    <property type="entry name" value="GLUTATHIONE S-TRANSFERASE OMEGA-LIKE 1-RELATED"/>
    <property type="match status" value="1"/>
</dbReference>
<dbReference type="InterPro" id="IPR036282">
    <property type="entry name" value="Glutathione-S-Trfase_C_sf"/>
</dbReference>